<name>A0A183SJ64_SCHSO</name>
<evidence type="ECO:0000313" key="4">
    <source>
        <dbReference type="EMBL" id="VDL90647.1"/>
    </source>
</evidence>
<sequence length="125" mass="14123">MRELREIFDCFDADGNGSISKEEFTKILNLVSQKYSPVQLTLIMSKVDINGDGQIGFDEFVEAFSSEQLTGPPDALTLKQTFDIFDRESWHSTAESINRHIDLPAAYQALREQINGADEGHARQR</sequence>
<feature type="domain" description="EF-hand" evidence="3">
    <location>
        <begin position="1"/>
        <end position="34"/>
    </location>
</feature>
<dbReference type="CDD" id="cd00051">
    <property type="entry name" value="EFh"/>
    <property type="match status" value="1"/>
</dbReference>
<dbReference type="PANTHER" id="PTHR46311">
    <property type="entry name" value="CALCIUM-BINDING PROTEIN 8-RELATED"/>
    <property type="match status" value="1"/>
</dbReference>
<protein>
    <submittedName>
        <fullName evidence="6">Calmodulin</fullName>
    </submittedName>
</protein>
<dbReference type="Pfam" id="PF13499">
    <property type="entry name" value="EF-hand_7"/>
    <property type="match status" value="1"/>
</dbReference>
<dbReference type="InterPro" id="IPR051111">
    <property type="entry name" value="Ca-binding_regulatory"/>
</dbReference>
<dbReference type="PANTHER" id="PTHR46311:SF5">
    <property type="entry name" value="EF-HAND DOMAIN-CONTAINING PROTEIN"/>
    <property type="match status" value="1"/>
</dbReference>
<keyword evidence="2" id="KW-0106">Calcium</keyword>
<keyword evidence="5" id="KW-1185">Reference proteome</keyword>
<reference evidence="4 5" key="2">
    <citation type="submission" date="2018-11" db="EMBL/GenBank/DDBJ databases">
        <authorList>
            <consortium name="Pathogen Informatics"/>
        </authorList>
    </citation>
    <scope>NUCLEOTIDE SEQUENCE [LARGE SCALE GENOMIC DNA]</scope>
    <source>
        <strain evidence="4 5">NST_G2</strain>
    </source>
</reference>
<dbReference type="Proteomes" id="UP000275846">
    <property type="component" value="Unassembled WGS sequence"/>
</dbReference>
<feature type="domain" description="EF-hand" evidence="3">
    <location>
        <begin position="35"/>
        <end position="70"/>
    </location>
</feature>
<dbReference type="InterPro" id="IPR018247">
    <property type="entry name" value="EF_Hand_1_Ca_BS"/>
</dbReference>
<dbReference type="SMART" id="SM00054">
    <property type="entry name" value="EFh"/>
    <property type="match status" value="2"/>
</dbReference>
<keyword evidence="1" id="KW-0677">Repeat</keyword>
<dbReference type="OrthoDB" id="26525at2759"/>
<dbReference type="STRING" id="70667.A0A183SJ64"/>
<evidence type="ECO:0000313" key="5">
    <source>
        <dbReference type="Proteomes" id="UP000275846"/>
    </source>
</evidence>
<dbReference type="PROSITE" id="PS50222">
    <property type="entry name" value="EF_HAND_2"/>
    <property type="match status" value="2"/>
</dbReference>
<dbReference type="EMBL" id="UYSU01032804">
    <property type="protein sequence ID" value="VDL90647.1"/>
    <property type="molecule type" value="Genomic_DNA"/>
</dbReference>
<dbReference type="InterPro" id="IPR002048">
    <property type="entry name" value="EF_hand_dom"/>
</dbReference>
<dbReference type="PROSITE" id="PS00018">
    <property type="entry name" value="EF_HAND_1"/>
    <property type="match status" value="2"/>
</dbReference>
<dbReference type="Gene3D" id="1.10.238.10">
    <property type="entry name" value="EF-hand"/>
    <property type="match status" value="1"/>
</dbReference>
<dbReference type="SUPFAM" id="SSF47473">
    <property type="entry name" value="EF-hand"/>
    <property type="match status" value="1"/>
</dbReference>
<organism evidence="6">
    <name type="scientific">Schistocephalus solidus</name>
    <name type="common">Tapeworm</name>
    <dbReference type="NCBI Taxonomy" id="70667"/>
    <lineage>
        <taxon>Eukaryota</taxon>
        <taxon>Metazoa</taxon>
        <taxon>Spiralia</taxon>
        <taxon>Lophotrochozoa</taxon>
        <taxon>Platyhelminthes</taxon>
        <taxon>Cestoda</taxon>
        <taxon>Eucestoda</taxon>
        <taxon>Diphyllobothriidea</taxon>
        <taxon>Diphyllobothriidae</taxon>
        <taxon>Schistocephalus</taxon>
    </lineage>
</organism>
<accession>A0A183SJ64</accession>
<evidence type="ECO:0000313" key="6">
    <source>
        <dbReference type="WBParaSite" id="SSLN_0000440901-mRNA-1"/>
    </source>
</evidence>
<dbReference type="WBParaSite" id="SSLN_0000440901-mRNA-1">
    <property type="protein sequence ID" value="SSLN_0000440901-mRNA-1"/>
    <property type="gene ID" value="SSLN_0000440901"/>
</dbReference>
<evidence type="ECO:0000256" key="1">
    <source>
        <dbReference type="ARBA" id="ARBA00022737"/>
    </source>
</evidence>
<evidence type="ECO:0000259" key="3">
    <source>
        <dbReference type="PROSITE" id="PS50222"/>
    </source>
</evidence>
<proteinExistence type="predicted"/>
<dbReference type="GO" id="GO:0032588">
    <property type="term" value="C:trans-Golgi network membrane"/>
    <property type="evidence" value="ECO:0007669"/>
    <property type="project" value="TreeGrafter"/>
</dbReference>
<dbReference type="InterPro" id="IPR011992">
    <property type="entry name" value="EF-hand-dom_pair"/>
</dbReference>
<evidence type="ECO:0000256" key="2">
    <source>
        <dbReference type="ARBA" id="ARBA00022837"/>
    </source>
</evidence>
<gene>
    <name evidence="4" type="ORF">SSLN_LOCUS4262</name>
</gene>
<dbReference type="GO" id="GO:0005509">
    <property type="term" value="F:calcium ion binding"/>
    <property type="evidence" value="ECO:0007669"/>
    <property type="project" value="InterPro"/>
</dbReference>
<reference evidence="6" key="1">
    <citation type="submission" date="2016-06" db="UniProtKB">
        <authorList>
            <consortium name="WormBaseParasite"/>
        </authorList>
    </citation>
    <scope>IDENTIFICATION</scope>
</reference>
<dbReference type="AlphaFoldDB" id="A0A183SJ64"/>